<dbReference type="AlphaFoldDB" id="A0A127Q9W0"/>
<evidence type="ECO:0000313" key="4">
    <source>
        <dbReference type="Proteomes" id="UP000074561"/>
    </source>
</evidence>
<reference evidence="3 4" key="1">
    <citation type="submission" date="2015-11" db="EMBL/GenBank/DDBJ databases">
        <title>Exploring the genomic traits of fungus-feeding bacterial genus Collimonas.</title>
        <authorList>
            <person name="Song C."/>
            <person name="Schmidt R."/>
            <person name="de Jager V."/>
            <person name="Krzyzanowska D."/>
            <person name="Jongedijk E."/>
            <person name="Cankar K."/>
            <person name="Beekwilder J."/>
            <person name="van Veen A."/>
            <person name="de Boer W."/>
            <person name="van Veen J.A."/>
            <person name="Garbeva P."/>
        </authorList>
    </citation>
    <scope>NUCLEOTIDE SEQUENCE [LARGE SCALE GENOMIC DNA]</scope>
    <source>
        <strain evidence="3 4">Ter91</strain>
    </source>
</reference>
<dbReference type="NCBIfam" id="TIGR00666">
    <property type="entry name" value="PBP4"/>
    <property type="match status" value="1"/>
</dbReference>
<dbReference type="Proteomes" id="UP000074561">
    <property type="component" value="Chromosome"/>
</dbReference>
<evidence type="ECO:0000313" key="3">
    <source>
        <dbReference type="EMBL" id="AMP06849.1"/>
    </source>
</evidence>
<dbReference type="PANTHER" id="PTHR30023">
    <property type="entry name" value="D-ALANYL-D-ALANINE CARBOXYPEPTIDASE"/>
    <property type="match status" value="1"/>
</dbReference>
<sequence length="493" mass="53249">MRGIILRNLSFSAGVHLKKILALSLLLSFLFLSSLLPASVQAQESSLPPTFSKALQVAGIPVQSVGVYVQEVDGTGQVLASSNAAMPFNPASTMKLVTTDAALELLGPTYRWKTQAYASGSQVGNVLQGDLIFKGNGDPKLVLENFWLFLRQIRAKGIRDIRGNIVLDRSAFDQNAYDPSEFDGDPMKPYNVGPDALLLNYKTLTFQFVPDADKRQVSVVLDPPMSGYPVRPPRLGQGSCDDWQGKLQAVVETDGASFNGALPASCGEKTWYVNPYKMNSTQYFGAVFRQMWSDLGGSFSGGVKDGLTPPDARLVAEWSSVTLPEVIRDINKYSNNVMARQVLLTIAADILKLPATPERGARAIQSWLAGKGIDASGLVIENGSGLSRNEKISAKTMGRMMAAAFQSPTMPEFVSSMPLVGYDGTMRKRLKDQSVAGQAHVKTGTLNDVRAIAGYVLAASGKYYAVVCLINHPNAPRGQAAQDGLLQWVYENG</sequence>
<protein>
    <submittedName>
        <fullName evidence="3">D-alanyl-D-alanine carboxypeptidase/D-alanyl-D-alanine-endopeptidase</fullName>
    </submittedName>
</protein>
<dbReference type="Pfam" id="PF02113">
    <property type="entry name" value="Peptidase_S13"/>
    <property type="match status" value="1"/>
</dbReference>
<evidence type="ECO:0000256" key="2">
    <source>
        <dbReference type="ARBA" id="ARBA00022801"/>
    </source>
</evidence>
<evidence type="ECO:0000256" key="1">
    <source>
        <dbReference type="ARBA" id="ARBA00006096"/>
    </source>
</evidence>
<gene>
    <name evidence="3" type="primary">dacB</name>
    <name evidence="3" type="ORF">CPter91_4543</name>
</gene>
<dbReference type="InterPro" id="IPR012338">
    <property type="entry name" value="Beta-lactam/transpept-like"/>
</dbReference>
<dbReference type="PATRIC" id="fig|279113.9.peg.4501"/>
<dbReference type="EMBL" id="CP013234">
    <property type="protein sequence ID" value="AMP06849.1"/>
    <property type="molecule type" value="Genomic_DNA"/>
</dbReference>
<dbReference type="STRING" id="279113.CPter91_4543"/>
<accession>A0A127Q9W0</accession>
<dbReference type="GO" id="GO:0004185">
    <property type="term" value="F:serine-type carboxypeptidase activity"/>
    <property type="evidence" value="ECO:0007669"/>
    <property type="project" value="InterPro"/>
</dbReference>
<dbReference type="Gene3D" id="3.40.710.10">
    <property type="entry name" value="DD-peptidase/beta-lactamase superfamily"/>
    <property type="match status" value="2"/>
</dbReference>
<organism evidence="3 4">
    <name type="scientific">Collimonas pratensis</name>
    <dbReference type="NCBI Taxonomy" id="279113"/>
    <lineage>
        <taxon>Bacteria</taxon>
        <taxon>Pseudomonadati</taxon>
        <taxon>Pseudomonadota</taxon>
        <taxon>Betaproteobacteria</taxon>
        <taxon>Burkholderiales</taxon>
        <taxon>Oxalobacteraceae</taxon>
        <taxon>Collimonas</taxon>
    </lineage>
</organism>
<dbReference type="SUPFAM" id="SSF56601">
    <property type="entry name" value="beta-lactamase/transpeptidase-like"/>
    <property type="match status" value="1"/>
</dbReference>
<keyword evidence="3" id="KW-0121">Carboxypeptidase</keyword>
<dbReference type="PANTHER" id="PTHR30023:SF0">
    <property type="entry name" value="PENICILLIN-SENSITIVE CARBOXYPEPTIDASE A"/>
    <property type="match status" value="1"/>
</dbReference>
<keyword evidence="2" id="KW-0378">Hydrolase</keyword>
<dbReference type="InterPro" id="IPR000667">
    <property type="entry name" value="Peptidase_S13"/>
</dbReference>
<comment type="similarity">
    <text evidence="1">Belongs to the peptidase S13 family.</text>
</comment>
<dbReference type="PRINTS" id="PR00922">
    <property type="entry name" value="DADACBPTASE3"/>
</dbReference>
<dbReference type="KEGG" id="cpra:CPter91_4543"/>
<dbReference type="GO" id="GO:0006508">
    <property type="term" value="P:proteolysis"/>
    <property type="evidence" value="ECO:0007669"/>
    <property type="project" value="InterPro"/>
</dbReference>
<dbReference type="Gene3D" id="3.50.80.20">
    <property type="entry name" value="D-Ala-D-Ala carboxypeptidase C, peptidase S13"/>
    <property type="match status" value="1"/>
</dbReference>
<dbReference type="GO" id="GO:0000270">
    <property type="term" value="P:peptidoglycan metabolic process"/>
    <property type="evidence" value="ECO:0007669"/>
    <property type="project" value="TreeGrafter"/>
</dbReference>
<keyword evidence="3" id="KW-0645">Protease</keyword>
<proteinExistence type="inferred from homology"/>
<name>A0A127Q9W0_9BURK</name>